<feature type="region of interest" description="Disordered" evidence="10">
    <location>
        <begin position="206"/>
        <end position="251"/>
    </location>
</feature>
<feature type="compositionally biased region" description="Basic and acidic residues" evidence="10">
    <location>
        <begin position="230"/>
        <end position="251"/>
    </location>
</feature>
<evidence type="ECO:0000256" key="3">
    <source>
        <dbReference type="ARBA" id="ARBA00021539"/>
    </source>
</evidence>
<dbReference type="Pfam" id="PF07963">
    <property type="entry name" value="N_methyl"/>
    <property type="match status" value="1"/>
</dbReference>
<dbReference type="GO" id="GO:0015627">
    <property type="term" value="C:type II protein secretion system complex"/>
    <property type="evidence" value="ECO:0007669"/>
    <property type="project" value="InterPro"/>
</dbReference>
<dbReference type="HOGENOM" id="CLU_093850_0_0_6"/>
<dbReference type="NCBIfam" id="TIGR02532">
    <property type="entry name" value="IV_pilin_GFxxxE"/>
    <property type="match status" value="1"/>
</dbReference>
<dbReference type="STRING" id="318161.Sden_0127"/>
<dbReference type="eggNOG" id="COG4795">
    <property type="taxonomic scope" value="Bacteria"/>
</dbReference>
<dbReference type="InterPro" id="IPR010055">
    <property type="entry name" value="T2SS_protein-GspJ"/>
</dbReference>
<dbReference type="GO" id="GO:0015628">
    <property type="term" value="P:protein secretion by the type II secretion system"/>
    <property type="evidence" value="ECO:0007669"/>
    <property type="project" value="InterPro"/>
</dbReference>
<dbReference type="SUPFAM" id="SSF54523">
    <property type="entry name" value="Pili subunits"/>
    <property type="match status" value="1"/>
</dbReference>
<keyword evidence="4" id="KW-1003">Cell membrane</keyword>
<dbReference type="PANTHER" id="PTHR39583">
    <property type="entry name" value="TYPE II SECRETION SYSTEM PROTEIN J-RELATED"/>
    <property type="match status" value="1"/>
</dbReference>
<protein>
    <recommendedName>
        <fullName evidence="3">Type II secretion system protein J</fullName>
    </recommendedName>
</protein>
<evidence type="ECO:0000256" key="2">
    <source>
        <dbReference type="ARBA" id="ARBA00011084"/>
    </source>
</evidence>
<keyword evidence="13" id="KW-1185">Reference proteome</keyword>
<dbReference type="NCBIfam" id="TIGR01711">
    <property type="entry name" value="gspJ"/>
    <property type="match status" value="1"/>
</dbReference>
<keyword evidence="8 11" id="KW-1133">Transmembrane helix</keyword>
<dbReference type="KEGG" id="sdn:Sden_0127"/>
<proteinExistence type="inferred from homology"/>
<keyword evidence="5" id="KW-0488">Methylation</keyword>
<keyword evidence="9 11" id="KW-0472">Membrane</keyword>
<dbReference type="GO" id="GO:0005886">
    <property type="term" value="C:plasma membrane"/>
    <property type="evidence" value="ECO:0007669"/>
    <property type="project" value="UniProtKB-SubCell"/>
</dbReference>
<accession>Q12T02</accession>
<comment type="similarity">
    <text evidence="2">Belongs to the GSP J family.</text>
</comment>
<feature type="transmembrane region" description="Helical" evidence="11">
    <location>
        <begin position="12"/>
        <end position="31"/>
    </location>
</feature>
<evidence type="ECO:0000256" key="10">
    <source>
        <dbReference type="SAM" id="MobiDB-lite"/>
    </source>
</evidence>
<sequence length="251" mass="27563">MYIKSNLGSRGFTLLEMLIAVAIFAMLGVAANSVLSTVMRNDEVTADFAKRLKSLQQGFGAIERDLGQIVARTPRLLDGSRATAVFQYGSDILDSESESLVFYRLGWLNPAGILPRGTLQSVAYVVQEGRLERWYHPYPEPDSGAEPLKSVIIDNVLSVEYAFFSSDKWQKQVANTQLPEGIAIKVEVEGLGFIERKFLLPKGAAVVDSASGSPNDPNDPKNPDNGQDIKPGDGDGRDKRDDGDEDQRKRD</sequence>
<dbReference type="Pfam" id="PF11612">
    <property type="entry name" value="T2SSJ"/>
    <property type="match status" value="1"/>
</dbReference>
<evidence type="ECO:0000256" key="6">
    <source>
        <dbReference type="ARBA" id="ARBA00022519"/>
    </source>
</evidence>
<dbReference type="OrthoDB" id="9794345at2"/>
<dbReference type="EMBL" id="CP000302">
    <property type="protein sequence ID" value="ABE53424.1"/>
    <property type="molecule type" value="Genomic_DNA"/>
</dbReference>
<organism evidence="12 13">
    <name type="scientific">Shewanella denitrificans (strain OS217 / ATCC BAA-1090 / DSM 15013)</name>
    <dbReference type="NCBI Taxonomy" id="318161"/>
    <lineage>
        <taxon>Bacteria</taxon>
        <taxon>Pseudomonadati</taxon>
        <taxon>Pseudomonadota</taxon>
        <taxon>Gammaproteobacteria</taxon>
        <taxon>Alteromonadales</taxon>
        <taxon>Shewanellaceae</taxon>
        <taxon>Shewanella</taxon>
    </lineage>
</organism>
<evidence type="ECO:0000256" key="1">
    <source>
        <dbReference type="ARBA" id="ARBA00004377"/>
    </source>
</evidence>
<evidence type="ECO:0000256" key="8">
    <source>
        <dbReference type="ARBA" id="ARBA00022989"/>
    </source>
</evidence>
<evidence type="ECO:0000256" key="4">
    <source>
        <dbReference type="ARBA" id="ARBA00022475"/>
    </source>
</evidence>
<evidence type="ECO:0000313" key="13">
    <source>
        <dbReference type="Proteomes" id="UP000001982"/>
    </source>
</evidence>
<dbReference type="AlphaFoldDB" id="Q12T02"/>
<keyword evidence="7 11" id="KW-0812">Transmembrane</keyword>
<dbReference type="InterPro" id="IPR012902">
    <property type="entry name" value="N_methyl_site"/>
</dbReference>
<dbReference type="Gene3D" id="3.10.610.10">
    <property type="entry name" value="GSPII I/J protein-like"/>
    <property type="match status" value="1"/>
</dbReference>
<evidence type="ECO:0000256" key="5">
    <source>
        <dbReference type="ARBA" id="ARBA00022481"/>
    </source>
</evidence>
<gene>
    <name evidence="12" type="ordered locus">Sden_0127</name>
</gene>
<dbReference type="PANTHER" id="PTHR39583:SF2">
    <property type="entry name" value="TYPE II SECRETION SYSTEM PROTEIN J"/>
    <property type="match status" value="1"/>
</dbReference>
<evidence type="ECO:0000256" key="11">
    <source>
        <dbReference type="SAM" id="Phobius"/>
    </source>
</evidence>
<dbReference type="Gene3D" id="2.10.70.20">
    <property type="entry name" value="gspk-gspi-gspj complex like domains"/>
    <property type="match status" value="1"/>
</dbReference>
<evidence type="ECO:0000256" key="9">
    <source>
        <dbReference type="ARBA" id="ARBA00023136"/>
    </source>
</evidence>
<evidence type="ECO:0000313" key="12">
    <source>
        <dbReference type="EMBL" id="ABE53424.1"/>
    </source>
</evidence>
<reference evidence="12 13" key="1">
    <citation type="submission" date="2006-03" db="EMBL/GenBank/DDBJ databases">
        <title>Complete sequence of Shewanella denitrificans OS217.</title>
        <authorList>
            <consortium name="US DOE Joint Genome Institute"/>
            <person name="Copeland A."/>
            <person name="Lucas S."/>
            <person name="Lapidus A."/>
            <person name="Barry K."/>
            <person name="Detter J.C."/>
            <person name="Glavina del Rio T."/>
            <person name="Hammon N."/>
            <person name="Israni S."/>
            <person name="Dalin E."/>
            <person name="Tice H."/>
            <person name="Pitluck S."/>
            <person name="Brettin T."/>
            <person name="Bruce D."/>
            <person name="Han C."/>
            <person name="Tapia R."/>
            <person name="Gilna P."/>
            <person name="Kiss H."/>
            <person name="Schmutz J."/>
            <person name="Larimer F."/>
            <person name="Land M."/>
            <person name="Hauser L."/>
            <person name="Kyrpides N."/>
            <person name="Lykidis A."/>
            <person name="Richardson P."/>
        </authorList>
    </citation>
    <scope>NUCLEOTIDE SEQUENCE [LARGE SCALE GENOMIC DNA]</scope>
    <source>
        <strain evidence="13">OS217 / ATCC BAA-1090 / DSM 15013</strain>
    </source>
</reference>
<evidence type="ECO:0000256" key="7">
    <source>
        <dbReference type="ARBA" id="ARBA00022692"/>
    </source>
</evidence>
<dbReference type="InterPro" id="IPR045584">
    <property type="entry name" value="Pilin-like"/>
</dbReference>
<dbReference type="Proteomes" id="UP000001982">
    <property type="component" value="Chromosome"/>
</dbReference>
<dbReference type="RefSeq" id="WP_011494593.1">
    <property type="nucleotide sequence ID" value="NC_007954.1"/>
</dbReference>
<dbReference type="PROSITE" id="PS00409">
    <property type="entry name" value="PROKAR_NTER_METHYL"/>
    <property type="match status" value="1"/>
</dbReference>
<name>Q12T02_SHEDO</name>
<keyword evidence="6" id="KW-0997">Cell inner membrane</keyword>
<dbReference type="InterPro" id="IPR051621">
    <property type="entry name" value="T2SS_protein_J"/>
</dbReference>
<comment type="subcellular location">
    <subcellularLocation>
        <location evidence="1">Cell inner membrane</location>
        <topology evidence="1">Single-pass membrane protein</topology>
    </subcellularLocation>
</comment>